<dbReference type="Proteomes" id="UP000031967">
    <property type="component" value="Unassembled WGS sequence"/>
</dbReference>
<dbReference type="InterPro" id="IPR004879">
    <property type="entry name" value="Ssp411-like_TRX"/>
</dbReference>
<evidence type="ECO:0000313" key="2">
    <source>
        <dbReference type="EMBL" id="KIL39490.1"/>
    </source>
</evidence>
<dbReference type="RefSeq" id="WP_041049212.1">
    <property type="nucleotide sequence ID" value="NZ_JXAK01000036.1"/>
</dbReference>
<dbReference type="InterPro" id="IPR012341">
    <property type="entry name" value="6hp_glycosidase-like_sf"/>
</dbReference>
<dbReference type="SUPFAM" id="SSF48208">
    <property type="entry name" value="Six-hairpin glycosidases"/>
    <property type="match status" value="1"/>
</dbReference>
<dbReference type="PIRSF" id="PIRSF006402">
    <property type="entry name" value="UCP006402_thioredoxin"/>
    <property type="match status" value="1"/>
</dbReference>
<evidence type="ECO:0000259" key="1">
    <source>
        <dbReference type="Pfam" id="PF03190"/>
    </source>
</evidence>
<dbReference type="Gene3D" id="1.50.10.20">
    <property type="match status" value="1"/>
</dbReference>
<dbReference type="PANTHER" id="PTHR42899">
    <property type="entry name" value="SPERMATOGENESIS-ASSOCIATED PROTEIN 20"/>
    <property type="match status" value="1"/>
</dbReference>
<gene>
    <name evidence="2" type="ORF">SD70_19585</name>
</gene>
<dbReference type="InterPro" id="IPR024705">
    <property type="entry name" value="Ssp411"/>
</dbReference>
<dbReference type="InterPro" id="IPR036249">
    <property type="entry name" value="Thioredoxin-like_sf"/>
</dbReference>
<organism evidence="2 3">
    <name type="scientific">Gordoniibacillus kamchatkensis</name>
    <dbReference type="NCBI Taxonomy" id="1590651"/>
    <lineage>
        <taxon>Bacteria</taxon>
        <taxon>Bacillati</taxon>
        <taxon>Bacillota</taxon>
        <taxon>Bacilli</taxon>
        <taxon>Bacillales</taxon>
        <taxon>Paenibacillaceae</taxon>
        <taxon>Gordoniibacillus</taxon>
    </lineage>
</organism>
<proteinExistence type="predicted"/>
<reference evidence="2 3" key="1">
    <citation type="submission" date="2014-12" db="EMBL/GenBank/DDBJ databases">
        <title>Draft genome sequence of Paenibacillus kamchatkensis strain B-2647.</title>
        <authorList>
            <person name="Karlyshev A.V."/>
            <person name="Kudryashova E.B."/>
        </authorList>
    </citation>
    <scope>NUCLEOTIDE SEQUENCE [LARGE SCALE GENOMIC DNA]</scope>
    <source>
        <strain evidence="2 3">VKM B-2647</strain>
    </source>
</reference>
<name>A0ABR5AFZ9_9BACL</name>
<sequence length="633" mass="71241">MAHESFEDDEVAALLNREFVSIKVDREERPDVDHLYMTVCQAMTGQGGWPLTVVLTPDKKPFFAGTYFPKQRRYGRPGIVDILTQLADKWKEDHERVAGLSDQIIDEMKKRTLASLKGDVSQETLDKAYRMYKQLYDAEYGGFGDAPKFPTSHNLSFLLRYYRRTGEADALAMVEKTLEGMHRGGMYDHLGFAFARYSTDRKWLVPHFEKMLYDNALLVMTYVEAYQATNKRYYADVAERIIEYVLRDMTDPEGGFYSAEDADSEGGEGKFYVWTPDEVTDVLGADEGELICELYDISEHGNFEGRSIPNLIHADLATFAKRKSLDPAELGQRIEASRQKLFEAREGRIHPGKDDKILTAWNGLMIMALAKAAKALGEPRYAEAAARAVRFIRSKLVREDGRLLARYRDGEAAYPAYLDDYAFLVWGLIELYEATFRIEYLKQAQELNRDMLRLFWDEEEGGLFFTGSDGEELFTRPKEIYDGALPSGNSAATLNLLKLAKYGYDAKLAQKAEEQIRAFAGAVSSYPSGHALFLIALDFAYGEPMEIIIAGAPDAADTEAMIRAVHRQFVPNALLVLHPPGEAGAETSAVIPMVQDKRMLGGRATAYVCRDFSCQEPTNDVEDLSSLAPNFTS</sequence>
<dbReference type="Gene3D" id="3.40.30.10">
    <property type="entry name" value="Glutaredoxin"/>
    <property type="match status" value="1"/>
</dbReference>
<protein>
    <recommendedName>
        <fullName evidence="1">Spermatogenesis-associated protein 20-like TRX domain-containing protein</fullName>
    </recommendedName>
</protein>
<dbReference type="SUPFAM" id="SSF52833">
    <property type="entry name" value="Thioredoxin-like"/>
    <property type="match status" value="1"/>
</dbReference>
<keyword evidence="3" id="KW-1185">Reference proteome</keyword>
<feature type="domain" description="Spermatogenesis-associated protein 20-like TRX" evidence="1">
    <location>
        <begin position="1"/>
        <end position="108"/>
    </location>
</feature>
<dbReference type="Gene3D" id="1.50.10.10">
    <property type="match status" value="1"/>
</dbReference>
<evidence type="ECO:0000313" key="3">
    <source>
        <dbReference type="Proteomes" id="UP000031967"/>
    </source>
</evidence>
<dbReference type="InterPro" id="IPR008928">
    <property type="entry name" value="6-hairpin_glycosidase_sf"/>
</dbReference>
<dbReference type="EMBL" id="JXAK01000036">
    <property type="protein sequence ID" value="KIL39490.1"/>
    <property type="molecule type" value="Genomic_DNA"/>
</dbReference>
<dbReference type="Pfam" id="PF03190">
    <property type="entry name" value="Thioredox_DsbH"/>
    <property type="match status" value="1"/>
</dbReference>
<dbReference type="PANTHER" id="PTHR42899:SF1">
    <property type="entry name" value="SPERMATOGENESIS-ASSOCIATED PROTEIN 20"/>
    <property type="match status" value="1"/>
</dbReference>
<comment type="caution">
    <text evidence="2">The sequence shown here is derived from an EMBL/GenBank/DDBJ whole genome shotgun (WGS) entry which is preliminary data.</text>
</comment>
<accession>A0ABR5AFZ9</accession>